<organism evidence="1 2">
    <name type="scientific">Rhodopirellula sallentina SM41</name>
    <dbReference type="NCBI Taxonomy" id="1263870"/>
    <lineage>
        <taxon>Bacteria</taxon>
        <taxon>Pseudomonadati</taxon>
        <taxon>Planctomycetota</taxon>
        <taxon>Planctomycetia</taxon>
        <taxon>Pirellulales</taxon>
        <taxon>Pirellulaceae</taxon>
        <taxon>Rhodopirellula</taxon>
    </lineage>
</organism>
<sequence length="393" mass="43766">MFSSSISTNSIHCDTFPLISSEFECGSFCKEIDSDVFKSLIEAACSAPSADNNQPWKFSTSNSGIDVYCDLRRRLPSDVDGMFDLLSLGAVIENICLSLARISQGARVRLADANNDSFSQADEPIRHVATIEFTDQTAENSEHGLADFIASRCTTRTPFSSAIIPSDQLAQISSAAICDPQIHLHWENEPARIRKVASMIALSDSLRFRYRDFHEELHRQLRLTRNHAEQTRDGLDYRTLGLPPGAKCVLRLLRPWRTMAFLNQLGMASLLSLPSIRLVRCSGAIGFVFVKDRTPESMIAGGRALQRIWLQATKMNLAFQPLGSLPIFLANESMPRELQPTVDRVRAKADALLPSTEGFLQMAFRIGNTKHSTNTRSLRRTAEEVTFLANPTK</sequence>
<evidence type="ECO:0000313" key="2">
    <source>
        <dbReference type="Proteomes" id="UP000011885"/>
    </source>
</evidence>
<accession>M5TVN3</accession>
<dbReference type="EMBL" id="ANOH01000365">
    <property type="protein sequence ID" value="EMI53257.1"/>
    <property type="molecule type" value="Genomic_DNA"/>
</dbReference>
<dbReference type="Proteomes" id="UP000011885">
    <property type="component" value="Unassembled WGS sequence"/>
</dbReference>
<reference evidence="1 2" key="1">
    <citation type="journal article" date="2013" name="Mar. Genomics">
        <title>Expression of sulfatases in Rhodopirellula baltica and the diversity of sulfatases in the genus Rhodopirellula.</title>
        <authorList>
            <person name="Wegner C.E."/>
            <person name="Richter-Heitmann T."/>
            <person name="Klindworth A."/>
            <person name="Klockow C."/>
            <person name="Richter M."/>
            <person name="Achstetter T."/>
            <person name="Glockner F.O."/>
            <person name="Harder J."/>
        </authorList>
    </citation>
    <scope>NUCLEOTIDE SEQUENCE [LARGE SCALE GENOMIC DNA]</scope>
    <source>
        <strain evidence="1 2">SM41</strain>
    </source>
</reference>
<dbReference type="SUPFAM" id="SSF55469">
    <property type="entry name" value="FMN-dependent nitroreductase-like"/>
    <property type="match status" value="2"/>
</dbReference>
<dbReference type="AlphaFoldDB" id="M5TVN3"/>
<protein>
    <recommendedName>
        <fullName evidence="3">Nitroreductase</fullName>
    </recommendedName>
</protein>
<dbReference type="PATRIC" id="fig|1263870.3.peg.5624"/>
<gene>
    <name evidence="1" type="ORF">RSSM_05308</name>
</gene>
<name>M5TVN3_9BACT</name>
<evidence type="ECO:0000313" key="1">
    <source>
        <dbReference type="EMBL" id="EMI53257.1"/>
    </source>
</evidence>
<comment type="caution">
    <text evidence="1">The sequence shown here is derived from an EMBL/GenBank/DDBJ whole genome shotgun (WGS) entry which is preliminary data.</text>
</comment>
<dbReference type="GO" id="GO:0016491">
    <property type="term" value="F:oxidoreductase activity"/>
    <property type="evidence" value="ECO:0007669"/>
    <property type="project" value="InterPro"/>
</dbReference>
<dbReference type="Gene3D" id="3.40.109.10">
    <property type="entry name" value="NADH Oxidase"/>
    <property type="match status" value="2"/>
</dbReference>
<evidence type="ECO:0008006" key="3">
    <source>
        <dbReference type="Google" id="ProtNLM"/>
    </source>
</evidence>
<proteinExistence type="predicted"/>
<keyword evidence="2" id="KW-1185">Reference proteome</keyword>
<dbReference type="InterPro" id="IPR000415">
    <property type="entry name" value="Nitroreductase-like"/>
</dbReference>